<dbReference type="SUPFAM" id="SSF56399">
    <property type="entry name" value="ADP-ribosylation"/>
    <property type="match status" value="1"/>
</dbReference>
<protein>
    <recommendedName>
        <fullName evidence="8">NAD(P)(+)--arginine ADP-ribosyltransferase</fullName>
        <ecNumber evidence="8">2.4.2.31</ecNumber>
    </recommendedName>
    <alternativeName>
        <fullName evidence="8">Mono(ADP-ribosyl)transferase</fullName>
    </alternativeName>
</protein>
<keyword evidence="4" id="KW-0548">Nucleotidyltransferase</keyword>
<dbReference type="InterPro" id="IPR000768">
    <property type="entry name" value="ART"/>
</dbReference>
<dbReference type="GO" id="GO:0106274">
    <property type="term" value="F:NAD+-protein-arginine ADP-ribosyltransferase activity"/>
    <property type="evidence" value="ECO:0007669"/>
    <property type="project" value="UniProtKB-EC"/>
</dbReference>
<keyword evidence="5 8" id="KW-0521">NADP</keyword>
<evidence type="ECO:0000256" key="5">
    <source>
        <dbReference type="ARBA" id="ARBA00022857"/>
    </source>
</evidence>
<evidence type="ECO:0000256" key="8">
    <source>
        <dbReference type="RuleBase" id="RU361228"/>
    </source>
</evidence>
<evidence type="ECO:0000256" key="7">
    <source>
        <dbReference type="ARBA" id="ARBA00047597"/>
    </source>
</evidence>
<evidence type="ECO:0000313" key="10">
    <source>
        <dbReference type="Proteomes" id="UP000092124"/>
    </source>
</evidence>
<dbReference type="OrthoDB" id="423533at2759"/>
<evidence type="ECO:0000256" key="1">
    <source>
        <dbReference type="ARBA" id="ARBA00009558"/>
    </source>
</evidence>
<evidence type="ECO:0000256" key="6">
    <source>
        <dbReference type="ARBA" id="ARBA00023027"/>
    </source>
</evidence>
<dbReference type="EMBL" id="LZPO01066304">
    <property type="protein sequence ID" value="OBS70532.1"/>
    <property type="molecule type" value="Genomic_DNA"/>
</dbReference>
<dbReference type="Pfam" id="PF01129">
    <property type="entry name" value="ART"/>
    <property type="match status" value="1"/>
</dbReference>
<evidence type="ECO:0000256" key="4">
    <source>
        <dbReference type="ARBA" id="ARBA00022695"/>
    </source>
</evidence>
<proteinExistence type="inferred from homology"/>
<evidence type="ECO:0000256" key="2">
    <source>
        <dbReference type="ARBA" id="ARBA00022676"/>
    </source>
</evidence>
<dbReference type="Gene3D" id="3.90.176.10">
    <property type="entry name" value="Toxin ADP-ribosyltransferase, Chain A, domain 1"/>
    <property type="match status" value="1"/>
</dbReference>
<dbReference type="GO" id="GO:0016779">
    <property type="term" value="F:nucleotidyltransferase activity"/>
    <property type="evidence" value="ECO:0007669"/>
    <property type="project" value="UniProtKB-KW"/>
</dbReference>
<comment type="catalytic activity">
    <reaction evidence="7 8">
        <text>L-arginyl-[protein] + NAD(+) = N(omega)-(ADP-D-ribosyl)-L-arginyl-[protein] + nicotinamide + H(+)</text>
        <dbReference type="Rhea" id="RHEA:19149"/>
        <dbReference type="Rhea" id="RHEA-COMP:10532"/>
        <dbReference type="Rhea" id="RHEA-COMP:15087"/>
        <dbReference type="ChEBI" id="CHEBI:15378"/>
        <dbReference type="ChEBI" id="CHEBI:17154"/>
        <dbReference type="ChEBI" id="CHEBI:29965"/>
        <dbReference type="ChEBI" id="CHEBI:57540"/>
        <dbReference type="ChEBI" id="CHEBI:142554"/>
        <dbReference type="EC" id="2.4.2.31"/>
    </reaction>
</comment>
<gene>
    <name evidence="9" type="ORF">A6R68_00924</name>
</gene>
<name>A0A1A6GYV1_NEOLE</name>
<reference evidence="9 10" key="1">
    <citation type="submission" date="2016-06" db="EMBL/GenBank/DDBJ databases">
        <title>The Draft Genome Sequence and Annotation of the Desert Woodrat Neotoma lepida.</title>
        <authorList>
            <person name="Campbell M."/>
            <person name="Oakeson K.F."/>
            <person name="Yandell M."/>
            <person name="Halpert J.R."/>
            <person name="Dearing D."/>
        </authorList>
    </citation>
    <scope>NUCLEOTIDE SEQUENCE [LARGE SCALE GENOMIC DNA]</scope>
    <source>
        <strain evidence="9">417</strain>
        <tissue evidence="9">Liver</tissue>
    </source>
</reference>
<dbReference type="GO" id="GO:0003950">
    <property type="term" value="F:NAD+ poly-ADP-ribosyltransferase activity"/>
    <property type="evidence" value="ECO:0007669"/>
    <property type="project" value="TreeGrafter"/>
</dbReference>
<evidence type="ECO:0000313" key="9">
    <source>
        <dbReference type="EMBL" id="OBS70532.1"/>
    </source>
</evidence>
<accession>A0A1A6GYV1</accession>
<dbReference type="EC" id="2.4.2.31" evidence="8"/>
<keyword evidence="3 8" id="KW-0808">Transferase</keyword>
<dbReference type="AlphaFoldDB" id="A0A1A6GYV1"/>
<keyword evidence="2 8" id="KW-0328">Glycosyltransferase</keyword>
<dbReference type="PANTHER" id="PTHR10339:SF24">
    <property type="entry name" value="T-CELL ECTO-ADP-RIBOSYLTRANSFERASE 1-RELATED"/>
    <property type="match status" value="1"/>
</dbReference>
<dbReference type="InterPro" id="IPR050999">
    <property type="entry name" value="ADP-ribosyltransferase_ARG"/>
</dbReference>
<dbReference type="PANTHER" id="PTHR10339">
    <property type="entry name" value="ADP-RIBOSYLTRANSFERASE"/>
    <property type="match status" value="1"/>
</dbReference>
<comment type="caution">
    <text evidence="9">The sequence shown here is derived from an EMBL/GenBank/DDBJ whole genome shotgun (WGS) entry which is preliminary data.</text>
</comment>
<evidence type="ECO:0000256" key="3">
    <source>
        <dbReference type="ARBA" id="ARBA00022679"/>
    </source>
</evidence>
<keyword evidence="10" id="KW-1185">Reference proteome</keyword>
<keyword evidence="6 8" id="KW-0520">NAD</keyword>
<comment type="similarity">
    <text evidence="1 8">Belongs to the Arg-specific ADP-ribosyltransferase family.</text>
</comment>
<feature type="non-terminal residue" evidence="9">
    <location>
        <position position="1"/>
    </location>
</feature>
<dbReference type="Proteomes" id="UP000092124">
    <property type="component" value="Unassembled WGS sequence"/>
</dbReference>
<organism evidence="9 10">
    <name type="scientific">Neotoma lepida</name>
    <name type="common">Desert woodrat</name>
    <dbReference type="NCBI Taxonomy" id="56216"/>
    <lineage>
        <taxon>Eukaryota</taxon>
        <taxon>Metazoa</taxon>
        <taxon>Chordata</taxon>
        <taxon>Craniata</taxon>
        <taxon>Vertebrata</taxon>
        <taxon>Euteleostomi</taxon>
        <taxon>Mammalia</taxon>
        <taxon>Eutheria</taxon>
        <taxon>Euarchontoglires</taxon>
        <taxon>Glires</taxon>
        <taxon>Rodentia</taxon>
        <taxon>Myomorpha</taxon>
        <taxon>Muroidea</taxon>
        <taxon>Cricetidae</taxon>
        <taxon>Neotominae</taxon>
        <taxon>Neotoma</taxon>
    </lineage>
</organism>
<sequence length="189" mass="21062">GRKNQAEEEDPSQEQLVSLSMQLCSAILMVTGLTEPSNLDMAPDAFDDQYEGCVEEMERKAPQLLKEDFNMTSNQSKSKPAADFEVDLLHAAHSHWKMPLRSPGLTQEQLAKPQTSASENSTTLFTSGAELEGHVDRVEGKWEKQGSSSQQRHFIQQAFSYLMLDKRTNTSKESSAYPALREGIALRGL</sequence>
<dbReference type="STRING" id="56216.A0A1A6GYV1"/>